<keyword evidence="2" id="KW-0472">Membrane</keyword>
<proteinExistence type="predicted"/>
<protein>
    <submittedName>
        <fullName evidence="3">Uncharacterized protein</fullName>
    </submittedName>
</protein>
<evidence type="ECO:0000313" key="4">
    <source>
        <dbReference type="Proteomes" id="UP000284824"/>
    </source>
</evidence>
<keyword evidence="2" id="KW-1133">Transmembrane helix</keyword>
<accession>A0A438M450</accession>
<feature type="compositionally biased region" description="Basic and acidic residues" evidence="1">
    <location>
        <begin position="1"/>
        <end position="15"/>
    </location>
</feature>
<dbReference type="AlphaFoldDB" id="A0A438M450"/>
<reference evidence="3 4" key="1">
    <citation type="submission" date="2019-01" db="EMBL/GenBank/DDBJ databases">
        <title>Sequencing the genomes of 1000 actinobacteria strains.</title>
        <authorList>
            <person name="Klenk H.-P."/>
        </authorList>
    </citation>
    <scope>NUCLEOTIDE SEQUENCE [LARGE SCALE GENOMIC DNA]</scope>
    <source>
        <strain evidence="3 4">DSM 43925</strain>
    </source>
</reference>
<comment type="caution">
    <text evidence="3">The sequence shown here is derived from an EMBL/GenBank/DDBJ whole genome shotgun (WGS) entry which is preliminary data.</text>
</comment>
<dbReference type="OrthoDB" id="3520456at2"/>
<keyword evidence="2" id="KW-0812">Transmembrane</keyword>
<gene>
    <name evidence="3" type="ORF">EDD27_2828</name>
</gene>
<dbReference type="RefSeq" id="WP_127932804.1">
    <property type="nucleotide sequence ID" value="NZ_SAUN01000001.1"/>
</dbReference>
<evidence type="ECO:0000313" key="3">
    <source>
        <dbReference type="EMBL" id="RVX40421.1"/>
    </source>
</evidence>
<keyword evidence="4" id="KW-1185">Reference proteome</keyword>
<dbReference type="Proteomes" id="UP000284824">
    <property type="component" value="Unassembled WGS sequence"/>
</dbReference>
<feature type="region of interest" description="Disordered" evidence="1">
    <location>
        <begin position="1"/>
        <end position="28"/>
    </location>
</feature>
<feature type="region of interest" description="Disordered" evidence="1">
    <location>
        <begin position="63"/>
        <end position="87"/>
    </location>
</feature>
<organism evidence="3 4">
    <name type="scientific">Nonomuraea polychroma</name>
    <dbReference type="NCBI Taxonomy" id="46176"/>
    <lineage>
        <taxon>Bacteria</taxon>
        <taxon>Bacillati</taxon>
        <taxon>Actinomycetota</taxon>
        <taxon>Actinomycetes</taxon>
        <taxon>Streptosporangiales</taxon>
        <taxon>Streptosporangiaceae</taxon>
        <taxon>Nonomuraea</taxon>
    </lineage>
</organism>
<evidence type="ECO:0000256" key="2">
    <source>
        <dbReference type="SAM" id="Phobius"/>
    </source>
</evidence>
<sequence length="335" mass="36218">MTVQDLRDVLRERAEAPSPTNPRRHDQVAARVRRTRLRRRVTAGAAVAAAVVVGVSLLPGAAEQPRETTAAARPVPELPERFTADDGTEYRRLTTLTMKGSGPKKSSVTVPVSGRPLEVAGICDGELGGLGPRILVNGRPQAGSHIGLCFKRNAMELRPVTMPTGATEVTIGFDKTVNGCVLDKKGGQCVPSKPDRTDWRLGVYEWTPPVQPVEPAPLKAFPGKLGRLKLAGQTSGVWDRDRSFEIVVKSPSGKIALEQLCSGDLASRVWFTYKVDGMDTGTGPTCVVWKQGPFPMAATEFTVPKGKRVTITGRVGMWGDSTNRPVRWSVAVYVR</sequence>
<evidence type="ECO:0000256" key="1">
    <source>
        <dbReference type="SAM" id="MobiDB-lite"/>
    </source>
</evidence>
<dbReference type="EMBL" id="SAUN01000001">
    <property type="protein sequence ID" value="RVX40421.1"/>
    <property type="molecule type" value="Genomic_DNA"/>
</dbReference>
<feature type="compositionally biased region" description="Basic and acidic residues" evidence="1">
    <location>
        <begin position="78"/>
        <end position="87"/>
    </location>
</feature>
<feature type="transmembrane region" description="Helical" evidence="2">
    <location>
        <begin position="41"/>
        <end position="62"/>
    </location>
</feature>
<name>A0A438M450_9ACTN</name>